<proteinExistence type="inferred from homology"/>
<comment type="function">
    <text evidence="1">This subunit may be involved in monitoring complementarity of crRNA and target RNA.</text>
</comment>
<keyword evidence="5" id="KW-0051">Antiviral defense</keyword>
<keyword evidence="8" id="KW-1185">Reference proteome</keyword>
<dbReference type="NCBIfam" id="TIGR01870">
    <property type="entry name" value="cas_TM1810_Csm2"/>
    <property type="match status" value="1"/>
</dbReference>
<reference evidence="7 8" key="1">
    <citation type="submission" date="2020-06" db="EMBL/GenBank/DDBJ databases">
        <title>High-quality draft genome of sulfate reducer Desulfobacter latus type strain AcrS2 isolated from marine sediment.</title>
        <authorList>
            <person name="Hoppe M."/>
            <person name="Larsen C.K."/>
            <person name="Marshall I.P.G."/>
            <person name="Schramm A."/>
            <person name="Marietou A.G."/>
        </authorList>
    </citation>
    <scope>NUCLEOTIDE SEQUENCE [LARGE SCALE GENOMIC DNA]</scope>
    <source>
        <strain evidence="7 8">AcRS2</strain>
    </source>
</reference>
<organism evidence="7 8">
    <name type="scientific">Desulfobacter latus</name>
    <dbReference type="NCBI Taxonomy" id="2292"/>
    <lineage>
        <taxon>Bacteria</taxon>
        <taxon>Pseudomonadati</taxon>
        <taxon>Thermodesulfobacteriota</taxon>
        <taxon>Desulfobacteria</taxon>
        <taxon>Desulfobacterales</taxon>
        <taxon>Desulfobacteraceae</taxon>
        <taxon>Desulfobacter</taxon>
    </lineage>
</organism>
<evidence type="ECO:0000313" key="8">
    <source>
        <dbReference type="Proteomes" id="UP000553343"/>
    </source>
</evidence>
<evidence type="ECO:0000256" key="2">
    <source>
        <dbReference type="ARBA" id="ARBA00006896"/>
    </source>
</evidence>
<name>A0A850TAM3_9BACT</name>
<protein>
    <recommendedName>
        <fullName evidence="3">CRISPR system Cms protein Csm2</fullName>
    </recommendedName>
    <alternativeName>
        <fullName evidence="6">CRISPR type III A-associated protein Csm2</fullName>
    </alternativeName>
</protein>
<dbReference type="Pfam" id="PF03750">
    <property type="entry name" value="Csm2_III-A"/>
    <property type="match status" value="1"/>
</dbReference>
<sequence length="133" mass="15517">MDKIEFWKDREKKIIDPELFSKKAENFALEIAKDNQQFKGVNKRTQLRKFFDEIVSLNMQAKTSPHGWENILPLVHMVTAKAAYAKGRKLISDNFLNFIKASVNQVEEPCDLDVFNSFFESFIGFYRLHGPNN</sequence>
<evidence type="ECO:0000256" key="1">
    <source>
        <dbReference type="ARBA" id="ARBA00003640"/>
    </source>
</evidence>
<comment type="caution">
    <text evidence="7">The sequence shown here is derived from an EMBL/GenBank/DDBJ whole genome shotgun (WGS) entry which is preliminary data.</text>
</comment>
<gene>
    <name evidence="7" type="primary">csm2</name>
    <name evidence="7" type="ORF">HXW94_15840</name>
</gene>
<dbReference type="InterPro" id="IPR010149">
    <property type="entry name" value="CRISPR-assoc_prot_Csm2_III-A"/>
</dbReference>
<evidence type="ECO:0000256" key="6">
    <source>
        <dbReference type="ARBA" id="ARBA00031723"/>
    </source>
</evidence>
<dbReference type="AlphaFoldDB" id="A0A850TAM3"/>
<evidence type="ECO:0000256" key="5">
    <source>
        <dbReference type="ARBA" id="ARBA00023118"/>
    </source>
</evidence>
<dbReference type="RefSeq" id="WP_178367888.1">
    <property type="nucleotide sequence ID" value="NZ_JACADJ010000076.1"/>
</dbReference>
<evidence type="ECO:0000256" key="3">
    <source>
        <dbReference type="ARBA" id="ARBA00016118"/>
    </source>
</evidence>
<evidence type="ECO:0000313" key="7">
    <source>
        <dbReference type="EMBL" id="NWH06435.1"/>
    </source>
</evidence>
<dbReference type="GO" id="GO:0051607">
    <property type="term" value="P:defense response to virus"/>
    <property type="evidence" value="ECO:0007669"/>
    <property type="project" value="UniProtKB-KW"/>
</dbReference>
<dbReference type="Proteomes" id="UP000553343">
    <property type="component" value="Unassembled WGS sequence"/>
</dbReference>
<accession>A0A850TAM3</accession>
<dbReference type="GO" id="GO:0003723">
    <property type="term" value="F:RNA binding"/>
    <property type="evidence" value="ECO:0007669"/>
    <property type="project" value="UniProtKB-KW"/>
</dbReference>
<keyword evidence="4" id="KW-0694">RNA-binding</keyword>
<evidence type="ECO:0000256" key="4">
    <source>
        <dbReference type="ARBA" id="ARBA00022884"/>
    </source>
</evidence>
<comment type="similarity">
    <text evidence="2">Belongs to the CRISPR-associated Csm2 family.</text>
</comment>
<dbReference type="EMBL" id="JACADJ010000076">
    <property type="protein sequence ID" value="NWH06435.1"/>
    <property type="molecule type" value="Genomic_DNA"/>
</dbReference>